<evidence type="ECO:0000313" key="3">
    <source>
        <dbReference type="Proteomes" id="UP000005408"/>
    </source>
</evidence>
<dbReference type="InterPro" id="IPR010998">
    <property type="entry name" value="Integrase_recombinase_N"/>
</dbReference>
<dbReference type="EnsemblMetazoa" id="G5208.1">
    <property type="protein sequence ID" value="G5208.1:cds"/>
    <property type="gene ID" value="G5208"/>
</dbReference>
<dbReference type="AlphaFoldDB" id="A0A8W8N9I7"/>
<dbReference type="GO" id="GO:0003677">
    <property type="term" value="F:DNA binding"/>
    <property type="evidence" value="ECO:0007669"/>
    <property type="project" value="UniProtKB-KW"/>
</dbReference>
<sequence length="344" mass="38541">MNRLLMSSLASNTTKAYAVGLQAFDQFRLNQQLSILWPPPSNHILMFIAHLSIQGCKQTTARAYTSAIAFKCKVLGNGDPTKHFLVGKVLEGMKRQNNNRDVRMPITLEILNQILHKLPVGQLPCWHSRAYQNKPYKPLGDGIHKPIGLTLDPVNVWILGSSIIKHATVAASQRIGGTNLSIPNANIWWQGYSGMKLLDLVPKLKYLKGLKLQSPPHIIVVHCGANNVGKTRLDRLLTMVHDILSQCKTLFPKTKFVWSSTLPRITWRYSTNTKAMNQTRTRVDRQAIKTMVSLGGAYIKHPQIKISHTQLFHSDGTHLSKLGNDLFLNNLQGAIEHIMGVKTK</sequence>
<accession>A0A8W8N9I7</accession>
<name>A0A8W8N9I7_MAGGI</name>
<evidence type="ECO:0000256" key="1">
    <source>
        <dbReference type="ARBA" id="ARBA00023125"/>
    </source>
</evidence>
<reference evidence="2" key="1">
    <citation type="submission" date="2022-08" db="UniProtKB">
        <authorList>
            <consortium name="EnsemblMetazoa"/>
        </authorList>
    </citation>
    <scope>IDENTIFICATION</scope>
    <source>
        <strain evidence="2">05x7-T-G4-1.051#20</strain>
    </source>
</reference>
<dbReference type="Gene3D" id="3.40.50.1110">
    <property type="entry name" value="SGNH hydrolase"/>
    <property type="match status" value="1"/>
</dbReference>
<proteinExistence type="predicted"/>
<dbReference type="Gene3D" id="1.10.150.130">
    <property type="match status" value="1"/>
</dbReference>
<dbReference type="Proteomes" id="UP000005408">
    <property type="component" value="Unassembled WGS sequence"/>
</dbReference>
<keyword evidence="3" id="KW-1185">Reference proteome</keyword>
<organism evidence="2 3">
    <name type="scientific">Magallana gigas</name>
    <name type="common">Pacific oyster</name>
    <name type="synonym">Crassostrea gigas</name>
    <dbReference type="NCBI Taxonomy" id="29159"/>
    <lineage>
        <taxon>Eukaryota</taxon>
        <taxon>Metazoa</taxon>
        <taxon>Spiralia</taxon>
        <taxon>Lophotrochozoa</taxon>
        <taxon>Mollusca</taxon>
        <taxon>Bivalvia</taxon>
        <taxon>Autobranchia</taxon>
        <taxon>Pteriomorphia</taxon>
        <taxon>Ostreida</taxon>
        <taxon>Ostreoidea</taxon>
        <taxon>Ostreidae</taxon>
        <taxon>Magallana</taxon>
    </lineage>
</organism>
<protein>
    <recommendedName>
        <fullName evidence="4">SGNH hydrolase-type esterase domain-containing protein</fullName>
    </recommendedName>
</protein>
<dbReference type="CDD" id="cd00229">
    <property type="entry name" value="SGNH_hydrolase"/>
    <property type="match status" value="1"/>
</dbReference>
<evidence type="ECO:0000313" key="2">
    <source>
        <dbReference type="EnsemblMetazoa" id="G5208.1:cds"/>
    </source>
</evidence>
<dbReference type="SUPFAM" id="SSF52266">
    <property type="entry name" value="SGNH hydrolase"/>
    <property type="match status" value="1"/>
</dbReference>
<dbReference type="InterPro" id="IPR036514">
    <property type="entry name" value="SGNH_hydro_sf"/>
</dbReference>
<dbReference type="SUPFAM" id="SSF47823">
    <property type="entry name" value="lambda integrase-like, N-terminal domain"/>
    <property type="match status" value="1"/>
</dbReference>
<keyword evidence="1" id="KW-0238">DNA-binding</keyword>
<evidence type="ECO:0008006" key="4">
    <source>
        <dbReference type="Google" id="ProtNLM"/>
    </source>
</evidence>